<dbReference type="InterPro" id="IPR008256">
    <property type="entry name" value="Peptidase_S1B"/>
</dbReference>
<keyword evidence="2 7" id="KW-0645">Protease</keyword>
<dbReference type="Proteomes" id="UP001369736">
    <property type="component" value="Unassembled WGS sequence"/>
</dbReference>
<comment type="caution">
    <text evidence="9">The sequence shown here is derived from an EMBL/GenBank/DDBJ whole genome shotgun (WGS) entry which is preliminary data.</text>
</comment>
<accession>A0ABU8M031</accession>
<dbReference type="EMBL" id="JBBEGM010000001">
    <property type="protein sequence ID" value="MEJ2860158.1"/>
    <property type="molecule type" value="Genomic_DNA"/>
</dbReference>
<keyword evidence="3" id="KW-0732">Signal</keyword>
<feature type="compositionally biased region" description="Basic and acidic residues" evidence="8">
    <location>
        <begin position="15"/>
        <end position="31"/>
    </location>
</feature>
<dbReference type="SUPFAM" id="SSF50494">
    <property type="entry name" value="Trypsin-like serine proteases"/>
    <property type="match status" value="1"/>
</dbReference>
<dbReference type="PRINTS" id="PR01774">
    <property type="entry name" value="EXFOLTOXIN"/>
</dbReference>
<dbReference type="RefSeq" id="WP_337699432.1">
    <property type="nucleotide sequence ID" value="NZ_JBBEGM010000001.1"/>
</dbReference>
<evidence type="ECO:0000313" key="10">
    <source>
        <dbReference type="Proteomes" id="UP001369736"/>
    </source>
</evidence>
<dbReference type="EC" id="3.4.21.-" evidence="7"/>
<dbReference type="SUPFAM" id="SSF53474">
    <property type="entry name" value="alpha/beta-Hydrolases"/>
    <property type="match status" value="1"/>
</dbReference>
<proteinExistence type="inferred from homology"/>
<gene>
    <name evidence="9" type="ORF">WCD58_03270</name>
</gene>
<organism evidence="9 10">
    <name type="scientific">Actinomycetospora flava</name>
    <dbReference type="NCBI Taxonomy" id="3129232"/>
    <lineage>
        <taxon>Bacteria</taxon>
        <taxon>Bacillati</taxon>
        <taxon>Actinomycetota</taxon>
        <taxon>Actinomycetes</taxon>
        <taxon>Pseudonocardiales</taxon>
        <taxon>Pseudonocardiaceae</taxon>
        <taxon>Actinomycetospora</taxon>
    </lineage>
</organism>
<dbReference type="InterPro" id="IPR009003">
    <property type="entry name" value="Peptidase_S1_PA"/>
</dbReference>
<dbReference type="GO" id="GO:0008233">
    <property type="term" value="F:peptidase activity"/>
    <property type="evidence" value="ECO:0007669"/>
    <property type="project" value="UniProtKB-KW"/>
</dbReference>
<evidence type="ECO:0000256" key="6">
    <source>
        <dbReference type="ARBA" id="ARBA00023026"/>
    </source>
</evidence>
<dbReference type="PRINTS" id="PR00839">
    <property type="entry name" value="V8PROTEASE"/>
</dbReference>
<evidence type="ECO:0000256" key="7">
    <source>
        <dbReference type="RuleBase" id="RU004296"/>
    </source>
</evidence>
<evidence type="ECO:0000256" key="2">
    <source>
        <dbReference type="ARBA" id="ARBA00022670"/>
    </source>
</evidence>
<keyword evidence="4 7" id="KW-0378">Hydrolase</keyword>
<dbReference type="Gene3D" id="2.40.10.10">
    <property type="entry name" value="Trypsin-like serine proteases"/>
    <property type="match status" value="2"/>
</dbReference>
<dbReference type="Pfam" id="PF13365">
    <property type="entry name" value="Trypsin_2"/>
    <property type="match status" value="1"/>
</dbReference>
<dbReference type="InterPro" id="IPR008353">
    <property type="entry name" value="Peptidase_S1B_tx"/>
</dbReference>
<sequence length="643" mass="68126">MSTSLRDQQDLAAARYKDRAPERAATERKQEATGTLVADEPDQIRARAERLLGDAVGVRAVRQAARTEGALERIIAENDLQPSLFLGRGTAIAESVGRISLAGGGAGTGFLVGRRLLLTNNHVLPDAATAADAFVEFDFELGPDGRPETPAAFSLDPDTLFLTDAEVDASLVAVAPASGVVAGDKYGWNKLLKQQGKIVIGEAANVIGHPSGRRKEIAVRNNRLLDQLDLFLHYEADTEPGNSGSPVFNDQWEVVALHHSGVPRTDDAGRWLTVDGAVWDRSMGDAVVDWVANEGARISVVLTRLRALARTPAQIALVDELGAEAVGAIPAESRVRSTTTIAREDTGRRGVRGIPETPPHLVFLHGRAQQNRDPAELRLAWAGGLTRGLGAAGLPPLDPARAWFPYYGDRLAQLAGPSAVELAGANEDAGMTAAEQGAPAGSSARTTYAALIEDAAARAGFRPDTPAEEGLSDLLGPVQAALSHLAARSRLDDLFIAVRFRDIALYLDDDRVRSQVLDTVLETFPTSGPVTLVSHSLGTVVALDLLTRVPPQVDLRLLVTAGSPLGLDSVNKRLLTDGPVRPDVQRWVNAWCVADAVTIGCPLAPTWGSGVEDIRTDNPLTAAHSIAEYLADLRVASAIGAGV</sequence>
<evidence type="ECO:0000313" key="9">
    <source>
        <dbReference type="EMBL" id="MEJ2860158.1"/>
    </source>
</evidence>
<evidence type="ECO:0000256" key="5">
    <source>
        <dbReference type="ARBA" id="ARBA00022825"/>
    </source>
</evidence>
<protein>
    <recommendedName>
        <fullName evidence="7">Serine protease</fullName>
        <ecNumber evidence="7">3.4.21.-</ecNumber>
    </recommendedName>
</protein>
<dbReference type="InterPro" id="IPR029058">
    <property type="entry name" value="AB_hydrolase_fold"/>
</dbReference>
<evidence type="ECO:0000256" key="3">
    <source>
        <dbReference type="ARBA" id="ARBA00022729"/>
    </source>
</evidence>
<dbReference type="InterPro" id="IPR043504">
    <property type="entry name" value="Peptidase_S1_PA_chymotrypsin"/>
</dbReference>
<dbReference type="GO" id="GO:0006508">
    <property type="term" value="P:proteolysis"/>
    <property type="evidence" value="ECO:0007669"/>
    <property type="project" value="UniProtKB-KW"/>
</dbReference>
<evidence type="ECO:0000256" key="4">
    <source>
        <dbReference type="ARBA" id="ARBA00022801"/>
    </source>
</evidence>
<keyword evidence="5 7" id="KW-0720">Serine protease</keyword>
<evidence type="ECO:0000256" key="1">
    <source>
        <dbReference type="ARBA" id="ARBA00008764"/>
    </source>
</evidence>
<name>A0ABU8M031_9PSEU</name>
<dbReference type="InterPro" id="IPR000126">
    <property type="entry name" value="V8_ser_AS"/>
</dbReference>
<dbReference type="PANTHER" id="PTHR36234:SF5">
    <property type="entry name" value="LYSYL ENDOPEPTIDASE"/>
    <property type="match status" value="1"/>
</dbReference>
<evidence type="ECO:0000256" key="8">
    <source>
        <dbReference type="SAM" id="MobiDB-lite"/>
    </source>
</evidence>
<dbReference type="PROSITE" id="PS00673">
    <property type="entry name" value="V8_SER"/>
    <property type="match status" value="1"/>
</dbReference>
<keyword evidence="6" id="KW-0843">Virulence</keyword>
<feature type="region of interest" description="Disordered" evidence="8">
    <location>
        <begin position="1"/>
        <end position="40"/>
    </location>
</feature>
<reference evidence="9 10" key="1">
    <citation type="submission" date="2024-03" db="EMBL/GenBank/DDBJ databases">
        <title>Actinomycetospora sp. OC33-EN07, a novel actinomycete isolated from wild orchid (Aerides multiflora).</title>
        <authorList>
            <person name="Suriyachadkun C."/>
        </authorList>
    </citation>
    <scope>NUCLEOTIDE SEQUENCE [LARGE SCALE GENOMIC DNA]</scope>
    <source>
        <strain evidence="9 10">OC33-EN07</strain>
    </source>
</reference>
<dbReference type="PANTHER" id="PTHR36234">
    <property type="entry name" value="LYSYL ENDOPEPTIDASE"/>
    <property type="match status" value="1"/>
</dbReference>
<keyword evidence="10" id="KW-1185">Reference proteome</keyword>
<comment type="similarity">
    <text evidence="1 7">Belongs to the peptidase S1B family.</text>
</comment>